<proteinExistence type="predicted"/>
<keyword evidence="3" id="KW-1185">Reference proteome</keyword>
<dbReference type="AlphaFoldDB" id="A0A4E0PUX9"/>
<dbReference type="RefSeq" id="WP_135389726.1">
    <property type="nucleotide sequence ID" value="NZ_PGGK01000007.1"/>
</dbReference>
<gene>
    <name evidence="2" type="ORF">CUN85_07640</name>
</gene>
<comment type="caution">
    <text evidence="2">The sequence shown here is derived from an EMBL/GenBank/DDBJ whole genome shotgun (WGS) entry which is preliminary data.</text>
</comment>
<reference evidence="2 3" key="1">
    <citation type="submission" date="2017-11" db="EMBL/GenBank/DDBJ databases">
        <title>Isolation and Characterization of Methanogenic Archaea from Saline Meromictic Lake at Siberia.</title>
        <authorList>
            <person name="Shen Y."/>
            <person name="Huang H.-H."/>
            <person name="Lai M.-C."/>
            <person name="Chen S.-C."/>
        </authorList>
    </citation>
    <scope>NUCLEOTIDE SEQUENCE [LARGE SCALE GENOMIC DNA]</scope>
    <source>
        <strain evidence="2 3">SY-01</strain>
    </source>
</reference>
<evidence type="ECO:0000256" key="1">
    <source>
        <dbReference type="SAM" id="MobiDB-lite"/>
    </source>
</evidence>
<dbReference type="EMBL" id="PGGK01000007">
    <property type="protein sequence ID" value="TGC08899.1"/>
    <property type="molecule type" value="Genomic_DNA"/>
</dbReference>
<evidence type="ECO:0000313" key="2">
    <source>
        <dbReference type="EMBL" id="TGC08899.1"/>
    </source>
</evidence>
<protein>
    <submittedName>
        <fullName evidence="2">Uncharacterized protein</fullName>
    </submittedName>
</protein>
<evidence type="ECO:0000313" key="3">
    <source>
        <dbReference type="Proteomes" id="UP000297295"/>
    </source>
</evidence>
<organism evidence="2 3">
    <name type="scientific">Methanolobus halotolerans</name>
    <dbReference type="NCBI Taxonomy" id="2052935"/>
    <lineage>
        <taxon>Archaea</taxon>
        <taxon>Methanobacteriati</taxon>
        <taxon>Methanobacteriota</taxon>
        <taxon>Stenosarchaea group</taxon>
        <taxon>Methanomicrobia</taxon>
        <taxon>Methanosarcinales</taxon>
        <taxon>Methanosarcinaceae</taxon>
        <taxon>Methanolobus</taxon>
    </lineage>
</organism>
<dbReference type="OrthoDB" id="380146at2157"/>
<accession>A0A4E0PUX9</accession>
<name>A0A4E0PUX9_9EURY</name>
<sequence>MVTIQEIKEMSNEQIMTEMKSISHQTGASNPSAGQNMAMMYIVMAKRKGIDPRPKVKSHGMLEKAEKSGWL</sequence>
<dbReference type="Proteomes" id="UP000297295">
    <property type="component" value="Unassembled WGS sequence"/>
</dbReference>
<feature type="region of interest" description="Disordered" evidence="1">
    <location>
        <begin position="52"/>
        <end position="71"/>
    </location>
</feature>